<sequence>MREICTRLGFCFNICRSNWQRKKCEIVDYCMWHEEGATDNRQQTTGSRLQAACRRVDTVSTLSSGCGCDGDGNGNHSWATISNLPFLVKIICFAVDDTVYQ</sequence>
<proteinExistence type="predicted"/>
<dbReference type="Proteomes" id="UP000504633">
    <property type="component" value="Unplaced"/>
</dbReference>
<dbReference type="KEGG" id="dhe:111593312"/>
<name>A0A6J1LBV2_DROHY</name>
<reference evidence="2" key="1">
    <citation type="submission" date="2025-08" db="UniProtKB">
        <authorList>
            <consortium name="RefSeq"/>
        </authorList>
    </citation>
    <scope>IDENTIFICATION</scope>
    <source>
        <strain evidence="2">15085-1641.00</strain>
        <tissue evidence="2">Whole body</tissue>
    </source>
</reference>
<dbReference type="AlphaFoldDB" id="A0A6J1LBV2"/>
<organism evidence="1 2">
    <name type="scientific">Drosophila hydei</name>
    <name type="common">Fruit fly</name>
    <dbReference type="NCBI Taxonomy" id="7224"/>
    <lineage>
        <taxon>Eukaryota</taxon>
        <taxon>Metazoa</taxon>
        <taxon>Ecdysozoa</taxon>
        <taxon>Arthropoda</taxon>
        <taxon>Hexapoda</taxon>
        <taxon>Insecta</taxon>
        <taxon>Pterygota</taxon>
        <taxon>Neoptera</taxon>
        <taxon>Endopterygota</taxon>
        <taxon>Diptera</taxon>
        <taxon>Brachycera</taxon>
        <taxon>Muscomorpha</taxon>
        <taxon>Ephydroidea</taxon>
        <taxon>Drosophilidae</taxon>
        <taxon>Drosophila</taxon>
    </lineage>
</organism>
<protein>
    <submittedName>
        <fullName evidence="2">Uncharacterized protein LOC111593312</fullName>
    </submittedName>
</protein>
<keyword evidence="1" id="KW-1185">Reference proteome</keyword>
<dbReference type="GeneID" id="111593312"/>
<gene>
    <name evidence="2" type="primary">LOC111593312</name>
</gene>
<accession>A0A6J1LBV2</accession>
<evidence type="ECO:0000313" key="1">
    <source>
        <dbReference type="Proteomes" id="UP000504633"/>
    </source>
</evidence>
<dbReference type="RefSeq" id="XP_023161777.2">
    <property type="nucleotide sequence ID" value="XM_023306009.2"/>
</dbReference>
<evidence type="ECO:0000313" key="2">
    <source>
        <dbReference type="RefSeq" id="XP_023161777.2"/>
    </source>
</evidence>